<dbReference type="EMBL" id="JASPKY010000055">
    <property type="protein sequence ID" value="KAK9744812.1"/>
    <property type="molecule type" value="Genomic_DNA"/>
</dbReference>
<comment type="subcellular location">
    <subcellularLocation>
        <location evidence="1">Cell membrane</location>
        <topology evidence="1">Multi-pass membrane protein</topology>
    </subcellularLocation>
</comment>
<dbReference type="GO" id="GO:0005886">
    <property type="term" value="C:plasma membrane"/>
    <property type="evidence" value="ECO:0007669"/>
    <property type="project" value="UniProtKB-SubCell"/>
</dbReference>
<accession>A0AAW1MAP3</accession>
<evidence type="ECO:0000256" key="4">
    <source>
        <dbReference type="ARBA" id="ARBA00022692"/>
    </source>
</evidence>
<keyword evidence="4" id="KW-0812">Transmembrane</keyword>
<evidence type="ECO:0000313" key="11">
    <source>
        <dbReference type="Proteomes" id="UP001458880"/>
    </source>
</evidence>
<keyword evidence="2" id="KW-1003">Cell membrane</keyword>
<evidence type="ECO:0000256" key="2">
    <source>
        <dbReference type="ARBA" id="ARBA00022475"/>
    </source>
</evidence>
<evidence type="ECO:0000256" key="1">
    <source>
        <dbReference type="ARBA" id="ARBA00004651"/>
    </source>
</evidence>
<keyword evidence="5" id="KW-0552">Olfaction</keyword>
<dbReference type="Proteomes" id="UP001458880">
    <property type="component" value="Unassembled WGS sequence"/>
</dbReference>
<evidence type="ECO:0000256" key="5">
    <source>
        <dbReference type="ARBA" id="ARBA00022725"/>
    </source>
</evidence>
<keyword evidence="8 10" id="KW-0675">Receptor</keyword>
<dbReference type="GO" id="GO:0007165">
    <property type="term" value="P:signal transduction"/>
    <property type="evidence" value="ECO:0007669"/>
    <property type="project" value="UniProtKB-KW"/>
</dbReference>
<dbReference type="GO" id="GO:0004984">
    <property type="term" value="F:olfactory receptor activity"/>
    <property type="evidence" value="ECO:0007669"/>
    <property type="project" value="InterPro"/>
</dbReference>
<keyword evidence="3" id="KW-0716">Sensory transduction</keyword>
<keyword evidence="6" id="KW-1133">Transmembrane helix</keyword>
<organism evidence="10 11">
    <name type="scientific">Popillia japonica</name>
    <name type="common">Japanese beetle</name>
    <dbReference type="NCBI Taxonomy" id="7064"/>
    <lineage>
        <taxon>Eukaryota</taxon>
        <taxon>Metazoa</taxon>
        <taxon>Ecdysozoa</taxon>
        <taxon>Arthropoda</taxon>
        <taxon>Hexapoda</taxon>
        <taxon>Insecta</taxon>
        <taxon>Pterygota</taxon>
        <taxon>Neoptera</taxon>
        <taxon>Endopterygota</taxon>
        <taxon>Coleoptera</taxon>
        <taxon>Polyphaga</taxon>
        <taxon>Scarabaeiformia</taxon>
        <taxon>Scarabaeidae</taxon>
        <taxon>Rutelinae</taxon>
        <taxon>Popillia</taxon>
    </lineage>
</organism>
<dbReference type="GO" id="GO:0005549">
    <property type="term" value="F:odorant binding"/>
    <property type="evidence" value="ECO:0007669"/>
    <property type="project" value="InterPro"/>
</dbReference>
<reference evidence="10 11" key="1">
    <citation type="journal article" date="2024" name="BMC Genomics">
        <title>De novo assembly and annotation of Popillia japonica's genome with initial clues to its potential as an invasive pest.</title>
        <authorList>
            <person name="Cucini C."/>
            <person name="Boschi S."/>
            <person name="Funari R."/>
            <person name="Cardaioli E."/>
            <person name="Iannotti N."/>
            <person name="Marturano G."/>
            <person name="Paoli F."/>
            <person name="Bruttini M."/>
            <person name="Carapelli A."/>
            <person name="Frati F."/>
            <person name="Nardi F."/>
        </authorList>
    </citation>
    <scope>NUCLEOTIDE SEQUENCE [LARGE SCALE GENOMIC DNA]</scope>
    <source>
        <strain evidence="10">DMR45628</strain>
    </source>
</reference>
<evidence type="ECO:0000256" key="6">
    <source>
        <dbReference type="ARBA" id="ARBA00022989"/>
    </source>
</evidence>
<dbReference type="AlphaFoldDB" id="A0AAW1MAP3"/>
<sequence length="143" mass="16903">MDVLSYSSQVVTIVFYIAQFALYTFPAEEVAFEFLDLPNAIYTSEWYNNKVEIQKLILYVMMKSQQQKYFTGAGLIDINVETFDSIVDKVDIREPIIRNDVATRSKLRVRHSFYHITWFIADAERTFRLFPSVNRKVQRINRS</sequence>
<keyword evidence="7" id="KW-0472">Membrane</keyword>
<proteinExistence type="predicted"/>
<dbReference type="PANTHER" id="PTHR21137:SF35">
    <property type="entry name" value="ODORANT RECEPTOR 19A-RELATED"/>
    <property type="match status" value="1"/>
</dbReference>
<evidence type="ECO:0000256" key="7">
    <source>
        <dbReference type="ARBA" id="ARBA00023136"/>
    </source>
</evidence>
<name>A0AAW1MAP3_POPJA</name>
<evidence type="ECO:0000256" key="3">
    <source>
        <dbReference type="ARBA" id="ARBA00022606"/>
    </source>
</evidence>
<evidence type="ECO:0000256" key="9">
    <source>
        <dbReference type="ARBA" id="ARBA00023224"/>
    </source>
</evidence>
<evidence type="ECO:0000256" key="8">
    <source>
        <dbReference type="ARBA" id="ARBA00023170"/>
    </source>
</evidence>
<dbReference type="Pfam" id="PF02949">
    <property type="entry name" value="7tm_6"/>
    <property type="match status" value="1"/>
</dbReference>
<keyword evidence="9" id="KW-0807">Transducer</keyword>
<dbReference type="InterPro" id="IPR004117">
    <property type="entry name" value="7tm6_olfct_rcpt"/>
</dbReference>
<protein>
    <submittedName>
        <fullName evidence="10">7tm Odorant receptor</fullName>
    </submittedName>
</protein>
<dbReference type="PANTHER" id="PTHR21137">
    <property type="entry name" value="ODORANT RECEPTOR"/>
    <property type="match status" value="1"/>
</dbReference>
<comment type="caution">
    <text evidence="10">The sequence shown here is derived from an EMBL/GenBank/DDBJ whole genome shotgun (WGS) entry which is preliminary data.</text>
</comment>
<gene>
    <name evidence="10" type="ORF">QE152_g7570</name>
</gene>
<keyword evidence="11" id="KW-1185">Reference proteome</keyword>
<evidence type="ECO:0000313" key="10">
    <source>
        <dbReference type="EMBL" id="KAK9744812.1"/>
    </source>
</evidence>